<evidence type="ECO:0000313" key="2">
    <source>
        <dbReference type="EMBL" id="CCA69487.1"/>
    </source>
</evidence>
<dbReference type="OrthoDB" id="3046318at2759"/>
<gene>
    <name evidence="2" type="ORF">PIIN_03387</name>
</gene>
<dbReference type="OMA" id="WIFTSIC"/>
<dbReference type="Proteomes" id="UP000007148">
    <property type="component" value="Unassembled WGS sequence"/>
</dbReference>
<accession>G4TDU0</accession>
<reference evidence="2 3" key="1">
    <citation type="journal article" date="2011" name="PLoS Pathog.">
        <title>Endophytic Life Strategies Decoded by Genome and Transcriptome Analyses of the Mutualistic Root Symbiont Piriformospora indica.</title>
        <authorList>
            <person name="Zuccaro A."/>
            <person name="Lahrmann U."/>
            <person name="Guldener U."/>
            <person name="Langen G."/>
            <person name="Pfiffi S."/>
            <person name="Biedenkopf D."/>
            <person name="Wong P."/>
            <person name="Samans B."/>
            <person name="Grimm C."/>
            <person name="Basiewicz M."/>
            <person name="Murat C."/>
            <person name="Martin F."/>
            <person name="Kogel K.H."/>
        </authorList>
    </citation>
    <scope>NUCLEOTIDE SEQUENCE [LARGE SCALE GENOMIC DNA]</scope>
    <source>
        <strain evidence="2 3">DSM 11827</strain>
    </source>
</reference>
<keyword evidence="1" id="KW-0472">Membrane</keyword>
<feature type="transmembrane region" description="Helical" evidence="1">
    <location>
        <begin position="92"/>
        <end position="112"/>
    </location>
</feature>
<keyword evidence="3" id="KW-1185">Reference proteome</keyword>
<evidence type="ECO:0000256" key="1">
    <source>
        <dbReference type="SAM" id="Phobius"/>
    </source>
</evidence>
<dbReference type="AlphaFoldDB" id="G4TDU0"/>
<feature type="transmembrane region" description="Helical" evidence="1">
    <location>
        <begin position="53"/>
        <end position="72"/>
    </location>
</feature>
<dbReference type="eggNOG" id="ENOG502SP8V">
    <property type="taxonomic scope" value="Eukaryota"/>
</dbReference>
<dbReference type="HOGENOM" id="CLU_1750413_0_0_1"/>
<proteinExistence type="predicted"/>
<dbReference type="InParanoid" id="G4TDU0"/>
<sequence>MVVLLLRDTASSVGTTSSKLLDFWLSLHIIAGHILLPILAVVFMFLSKRHATLVNLCFAWIFTSICSCLLLYAGKHKGPEPSYELCLIQASLLYGTTPLTAVACLALVYQVWASVFQPIQEKEHVNPTSLWHAFRPKLLLASPWIIFSA</sequence>
<keyword evidence="1" id="KW-0812">Transmembrane</keyword>
<dbReference type="EMBL" id="CAFZ01000056">
    <property type="protein sequence ID" value="CCA69487.1"/>
    <property type="molecule type" value="Genomic_DNA"/>
</dbReference>
<organism evidence="2 3">
    <name type="scientific">Serendipita indica (strain DSM 11827)</name>
    <name type="common">Root endophyte fungus</name>
    <name type="synonym">Piriformospora indica</name>
    <dbReference type="NCBI Taxonomy" id="1109443"/>
    <lineage>
        <taxon>Eukaryota</taxon>
        <taxon>Fungi</taxon>
        <taxon>Dikarya</taxon>
        <taxon>Basidiomycota</taxon>
        <taxon>Agaricomycotina</taxon>
        <taxon>Agaricomycetes</taxon>
        <taxon>Sebacinales</taxon>
        <taxon>Serendipitaceae</taxon>
        <taxon>Serendipita</taxon>
    </lineage>
</organism>
<name>G4TDU0_SERID</name>
<keyword evidence="1" id="KW-1133">Transmembrane helix</keyword>
<evidence type="ECO:0000313" key="3">
    <source>
        <dbReference type="Proteomes" id="UP000007148"/>
    </source>
</evidence>
<comment type="caution">
    <text evidence="2">The sequence shown here is derived from an EMBL/GenBank/DDBJ whole genome shotgun (WGS) entry which is preliminary data.</text>
</comment>
<protein>
    <submittedName>
        <fullName evidence="2">Uncharacterized protein</fullName>
    </submittedName>
</protein>
<feature type="transmembrane region" description="Helical" evidence="1">
    <location>
        <begin position="23"/>
        <end position="46"/>
    </location>
</feature>
<dbReference type="STRING" id="1109443.G4TDU0"/>